<dbReference type="SUPFAM" id="SSF52540">
    <property type="entry name" value="P-loop containing nucleoside triphosphate hydrolases"/>
    <property type="match status" value="1"/>
</dbReference>
<organism evidence="2 3">
    <name type="scientific">Mesorhizobium japonicum</name>
    <dbReference type="NCBI Taxonomy" id="2066070"/>
    <lineage>
        <taxon>Bacteria</taxon>
        <taxon>Pseudomonadati</taxon>
        <taxon>Pseudomonadota</taxon>
        <taxon>Alphaproteobacteria</taxon>
        <taxon>Hyphomicrobiales</taxon>
        <taxon>Phyllobacteriaceae</taxon>
        <taxon>Mesorhizobium</taxon>
    </lineage>
</organism>
<dbReference type="AlphaFoldDB" id="A0A3M9X348"/>
<evidence type="ECO:0000313" key="3">
    <source>
        <dbReference type="Proteomes" id="UP000275436"/>
    </source>
</evidence>
<evidence type="ECO:0000259" key="1">
    <source>
        <dbReference type="Pfam" id="PF13476"/>
    </source>
</evidence>
<dbReference type="GO" id="GO:0006302">
    <property type="term" value="P:double-strand break repair"/>
    <property type="evidence" value="ECO:0007669"/>
    <property type="project" value="InterPro"/>
</dbReference>
<feature type="domain" description="Rad50/SbcC-type AAA" evidence="1">
    <location>
        <begin position="2"/>
        <end position="49"/>
    </location>
</feature>
<comment type="caution">
    <text evidence="2">The sequence shown here is derived from an EMBL/GenBank/DDBJ whole genome shotgun (WGS) entry which is preliminary data.</text>
</comment>
<accession>A0A3M9X348</accession>
<name>A0A3M9X348_9HYPH</name>
<dbReference type="Gene3D" id="3.40.50.300">
    <property type="entry name" value="P-loop containing nucleotide triphosphate hydrolases"/>
    <property type="match status" value="1"/>
</dbReference>
<dbReference type="Pfam" id="PF13476">
    <property type="entry name" value="AAA_23"/>
    <property type="match status" value="1"/>
</dbReference>
<dbReference type="RefSeq" id="WP_123169800.1">
    <property type="nucleotide sequence ID" value="NZ_QKOD01000011.1"/>
</dbReference>
<dbReference type="Proteomes" id="UP000275436">
    <property type="component" value="Unassembled WGS sequence"/>
</dbReference>
<sequence>MLEIENFRAIKKLRWLPGLGVNSLIGPGDSGKSTILDAMSGAWIGRRALNGRNQAQS</sequence>
<dbReference type="EMBL" id="QKOD01000011">
    <property type="protein sequence ID" value="RNJ42449.1"/>
    <property type="molecule type" value="Genomic_DNA"/>
</dbReference>
<proteinExistence type="predicted"/>
<evidence type="ECO:0000313" key="2">
    <source>
        <dbReference type="EMBL" id="RNJ42449.1"/>
    </source>
</evidence>
<protein>
    <recommendedName>
        <fullName evidence="1">Rad50/SbcC-type AAA domain-containing protein</fullName>
    </recommendedName>
</protein>
<gene>
    <name evidence="2" type="ORF">DNR46_29160</name>
</gene>
<dbReference type="InterPro" id="IPR038729">
    <property type="entry name" value="Rad50/SbcC_AAA"/>
</dbReference>
<dbReference type="GO" id="GO:0016887">
    <property type="term" value="F:ATP hydrolysis activity"/>
    <property type="evidence" value="ECO:0007669"/>
    <property type="project" value="InterPro"/>
</dbReference>
<reference evidence="2 3" key="1">
    <citation type="journal article" date="2018" name="Mol. Plant Microbe Interact.">
        <title>Taxonomically Different Co-Microsymbionts of a Relict Legume, Oxytropis popoviana, Have Complementary Sets of Symbiotic Genes and Together Increase the Efficiency of Plant Nodulation.</title>
        <authorList>
            <person name="Safronova V."/>
            <person name="Belimov A."/>
            <person name="Sazanova A."/>
            <person name="Chirak E."/>
            <person name="Verkhozina A."/>
            <person name="Kuznetsova I."/>
            <person name="Andronov E."/>
            <person name="Puhalsky J."/>
            <person name="Tikhonovich I."/>
        </authorList>
    </citation>
    <scope>NUCLEOTIDE SEQUENCE [LARGE SCALE GENOMIC DNA]</scope>
    <source>
        <strain evidence="2 3">Opo-235</strain>
    </source>
</reference>
<dbReference type="InterPro" id="IPR027417">
    <property type="entry name" value="P-loop_NTPase"/>
</dbReference>